<comment type="caution">
    <text evidence="2">The sequence shown here is derived from an EMBL/GenBank/DDBJ whole genome shotgun (WGS) entry which is preliminary data.</text>
</comment>
<dbReference type="PANTHER" id="PTHR35271">
    <property type="entry name" value="ABC TRANSPORTER, SUBSTRATE-BINDING LIPOPROTEIN-RELATED"/>
    <property type="match status" value="1"/>
</dbReference>
<protein>
    <submittedName>
        <fullName evidence="2">ABC transporter substrate binding protein</fullName>
    </submittedName>
</protein>
<reference evidence="2 3" key="1">
    <citation type="submission" date="2023-08" db="EMBL/GenBank/DDBJ databases">
        <title>Whole-genome sequencing of halo(alkali)philic microorganisms from hypersaline lakes.</title>
        <authorList>
            <person name="Sorokin D.Y."/>
            <person name="Abbas B."/>
            <person name="Merkel A.Y."/>
        </authorList>
    </citation>
    <scope>NUCLEOTIDE SEQUENCE [LARGE SCALE GENOMIC DNA]</scope>
    <source>
        <strain evidence="2 3">AB-CW4</strain>
    </source>
</reference>
<dbReference type="Proteomes" id="UP001239019">
    <property type="component" value="Unassembled WGS sequence"/>
</dbReference>
<proteinExistence type="predicted"/>
<dbReference type="EMBL" id="JAVDDT010000001">
    <property type="protein sequence ID" value="MDQ2068280.1"/>
    <property type="molecule type" value="Genomic_DNA"/>
</dbReference>
<evidence type="ECO:0000313" key="3">
    <source>
        <dbReference type="Proteomes" id="UP001239019"/>
    </source>
</evidence>
<sequence length="310" mass="34453">MARFTALCCLMLFVTPIFADDGTAPHGGQSLAVLFSDQTPPYEQFRQGFEEEMNESRPFSLYQTRELDRSAADTLRDEPLIIAVGASATRWALENSTADVFATMVPADSIEQLGKRFPERKLHALYIDQAPYRHMALMRSSLPDAERITLLCRDPQPARLEALMAAADRLDLKLEFRQVRNRSEIIRAVQAVHRETDAFIVLPASEAMGPADLRALLLHSFRTGVPVFGYSPGLVSAGTIAAIHSNPQSLGRETARKFKGLQNSQAPRWASSTFPVHYDLTINREVARSLGIPLPSESALRQAIDSMETR</sequence>
<organism evidence="2 3">
    <name type="scientific">Natronospira bacteriovora</name>
    <dbReference type="NCBI Taxonomy" id="3069753"/>
    <lineage>
        <taxon>Bacteria</taxon>
        <taxon>Pseudomonadati</taxon>
        <taxon>Pseudomonadota</taxon>
        <taxon>Gammaproteobacteria</taxon>
        <taxon>Natronospirales</taxon>
        <taxon>Natronospiraceae</taxon>
        <taxon>Natronospira</taxon>
    </lineage>
</organism>
<gene>
    <name evidence="2" type="ORF">RBH19_00145</name>
</gene>
<dbReference type="RefSeq" id="WP_306726767.1">
    <property type="nucleotide sequence ID" value="NZ_JAVDDT010000001.1"/>
</dbReference>
<accession>A0ABU0W5F6</accession>
<dbReference type="Pfam" id="PF04392">
    <property type="entry name" value="ABC_sub_bind"/>
    <property type="match status" value="1"/>
</dbReference>
<keyword evidence="3" id="KW-1185">Reference proteome</keyword>
<keyword evidence="1" id="KW-0732">Signal</keyword>
<feature type="signal peptide" evidence="1">
    <location>
        <begin position="1"/>
        <end position="19"/>
    </location>
</feature>
<evidence type="ECO:0000256" key="1">
    <source>
        <dbReference type="SAM" id="SignalP"/>
    </source>
</evidence>
<feature type="chain" id="PRO_5046352882" evidence="1">
    <location>
        <begin position="20"/>
        <end position="310"/>
    </location>
</feature>
<evidence type="ECO:0000313" key="2">
    <source>
        <dbReference type="EMBL" id="MDQ2068280.1"/>
    </source>
</evidence>
<name>A0ABU0W5F6_9GAMM</name>
<dbReference type="PANTHER" id="PTHR35271:SF1">
    <property type="entry name" value="ABC TRANSPORTER, SUBSTRATE-BINDING LIPOPROTEIN"/>
    <property type="match status" value="1"/>
</dbReference>
<dbReference type="InterPro" id="IPR007487">
    <property type="entry name" value="ABC_transpt-TYRBP-like"/>
</dbReference>
<dbReference type="Gene3D" id="3.40.50.2300">
    <property type="match status" value="2"/>
</dbReference>